<proteinExistence type="predicted"/>
<accession>A0ACB9GEW8</accession>
<sequence>MCKNVFLSLGHVLLSCMHSFCFKIWIWSVWVDAMRLMKNLAFFVPRNIAGQGFANDFFENVCKSEANRDPRGVSE</sequence>
<reference evidence="2" key="1">
    <citation type="journal article" date="2022" name="Mol. Ecol. Resour.">
        <title>The genomes of chicory, endive, great burdock and yacon provide insights into Asteraceae palaeo-polyploidization history and plant inulin production.</title>
        <authorList>
            <person name="Fan W."/>
            <person name="Wang S."/>
            <person name="Wang H."/>
            <person name="Wang A."/>
            <person name="Jiang F."/>
            <person name="Liu H."/>
            <person name="Zhao H."/>
            <person name="Xu D."/>
            <person name="Zhang Y."/>
        </authorList>
    </citation>
    <scope>NUCLEOTIDE SEQUENCE [LARGE SCALE GENOMIC DNA]</scope>
    <source>
        <strain evidence="2">cv. Punajuju</strain>
    </source>
</reference>
<dbReference type="EMBL" id="CM042010">
    <property type="protein sequence ID" value="KAI3781580.1"/>
    <property type="molecule type" value="Genomic_DNA"/>
</dbReference>
<evidence type="ECO:0000313" key="2">
    <source>
        <dbReference type="Proteomes" id="UP001055811"/>
    </source>
</evidence>
<reference evidence="1 2" key="2">
    <citation type="journal article" date="2022" name="Mol. Ecol. Resour.">
        <title>The genomes of chicory, endive, great burdock and yacon provide insights into Asteraceae paleo-polyploidization history and plant inulin production.</title>
        <authorList>
            <person name="Fan W."/>
            <person name="Wang S."/>
            <person name="Wang H."/>
            <person name="Wang A."/>
            <person name="Jiang F."/>
            <person name="Liu H."/>
            <person name="Zhao H."/>
            <person name="Xu D."/>
            <person name="Zhang Y."/>
        </authorList>
    </citation>
    <scope>NUCLEOTIDE SEQUENCE [LARGE SCALE GENOMIC DNA]</scope>
    <source>
        <strain evidence="2">cv. Punajuju</strain>
        <tissue evidence="1">Leaves</tissue>
    </source>
</reference>
<evidence type="ECO:0000313" key="1">
    <source>
        <dbReference type="EMBL" id="KAI3781580.1"/>
    </source>
</evidence>
<dbReference type="Proteomes" id="UP001055811">
    <property type="component" value="Linkage Group LG02"/>
</dbReference>
<name>A0ACB9GEW8_CICIN</name>
<organism evidence="1 2">
    <name type="scientific">Cichorium intybus</name>
    <name type="common">Chicory</name>
    <dbReference type="NCBI Taxonomy" id="13427"/>
    <lineage>
        <taxon>Eukaryota</taxon>
        <taxon>Viridiplantae</taxon>
        <taxon>Streptophyta</taxon>
        <taxon>Embryophyta</taxon>
        <taxon>Tracheophyta</taxon>
        <taxon>Spermatophyta</taxon>
        <taxon>Magnoliopsida</taxon>
        <taxon>eudicotyledons</taxon>
        <taxon>Gunneridae</taxon>
        <taxon>Pentapetalae</taxon>
        <taxon>asterids</taxon>
        <taxon>campanulids</taxon>
        <taxon>Asterales</taxon>
        <taxon>Asteraceae</taxon>
        <taxon>Cichorioideae</taxon>
        <taxon>Cichorieae</taxon>
        <taxon>Cichoriinae</taxon>
        <taxon>Cichorium</taxon>
    </lineage>
</organism>
<comment type="caution">
    <text evidence="1">The sequence shown here is derived from an EMBL/GenBank/DDBJ whole genome shotgun (WGS) entry which is preliminary data.</text>
</comment>
<keyword evidence="2" id="KW-1185">Reference proteome</keyword>
<protein>
    <submittedName>
        <fullName evidence="1">Uncharacterized protein</fullName>
    </submittedName>
</protein>
<gene>
    <name evidence="1" type="ORF">L2E82_11598</name>
</gene>